<accession>A0A0E9RJ08</accession>
<evidence type="ECO:0000313" key="1">
    <source>
        <dbReference type="EMBL" id="JAH28440.1"/>
    </source>
</evidence>
<name>A0A0E9RJ08_ANGAN</name>
<dbReference type="AlphaFoldDB" id="A0A0E9RJ08"/>
<reference evidence="1" key="2">
    <citation type="journal article" date="2015" name="Fish Shellfish Immunol.">
        <title>Early steps in the European eel (Anguilla anguilla)-Vibrio vulnificus interaction in the gills: Role of the RtxA13 toxin.</title>
        <authorList>
            <person name="Callol A."/>
            <person name="Pajuelo D."/>
            <person name="Ebbesson L."/>
            <person name="Teles M."/>
            <person name="MacKenzie S."/>
            <person name="Amaro C."/>
        </authorList>
    </citation>
    <scope>NUCLEOTIDE SEQUENCE</scope>
</reference>
<dbReference type="EMBL" id="GBXM01080137">
    <property type="protein sequence ID" value="JAH28440.1"/>
    <property type="molecule type" value="Transcribed_RNA"/>
</dbReference>
<proteinExistence type="predicted"/>
<organism evidence="1">
    <name type="scientific">Anguilla anguilla</name>
    <name type="common">European freshwater eel</name>
    <name type="synonym">Muraena anguilla</name>
    <dbReference type="NCBI Taxonomy" id="7936"/>
    <lineage>
        <taxon>Eukaryota</taxon>
        <taxon>Metazoa</taxon>
        <taxon>Chordata</taxon>
        <taxon>Craniata</taxon>
        <taxon>Vertebrata</taxon>
        <taxon>Euteleostomi</taxon>
        <taxon>Actinopterygii</taxon>
        <taxon>Neopterygii</taxon>
        <taxon>Teleostei</taxon>
        <taxon>Anguilliformes</taxon>
        <taxon>Anguillidae</taxon>
        <taxon>Anguilla</taxon>
    </lineage>
</organism>
<reference evidence="1" key="1">
    <citation type="submission" date="2014-11" db="EMBL/GenBank/DDBJ databases">
        <authorList>
            <person name="Amaro Gonzalez C."/>
        </authorList>
    </citation>
    <scope>NUCLEOTIDE SEQUENCE</scope>
</reference>
<protein>
    <submittedName>
        <fullName evidence="1">Uncharacterized protein</fullName>
    </submittedName>
</protein>
<sequence length="45" mass="5177">MPFQKQKQKMSSDLAGFNLCHDNICKYQEHPNCLKEDISHPPTAC</sequence>